<comment type="similarity">
    <text evidence="1">Belongs to the TCP10 family.</text>
</comment>
<dbReference type="PANTHER" id="PTHR10331:SF6">
    <property type="entry name" value="SPINDLE ASSEMBLY ABNORMAL 4"/>
    <property type="match status" value="1"/>
</dbReference>
<feature type="region of interest" description="Disordered" evidence="2">
    <location>
        <begin position="249"/>
        <end position="275"/>
    </location>
</feature>
<feature type="compositionally biased region" description="Basic and acidic residues" evidence="2">
    <location>
        <begin position="448"/>
        <end position="457"/>
    </location>
</feature>
<feature type="region of interest" description="Disordered" evidence="2">
    <location>
        <begin position="436"/>
        <end position="493"/>
    </location>
</feature>
<dbReference type="PANTHER" id="PTHR10331">
    <property type="entry name" value="T COMPLEX PROTEIN 10"/>
    <property type="match status" value="1"/>
</dbReference>
<dbReference type="GO" id="GO:0060271">
    <property type="term" value="P:cilium assembly"/>
    <property type="evidence" value="ECO:0007669"/>
    <property type="project" value="TreeGrafter"/>
</dbReference>
<dbReference type="EMBL" id="REGW02000014">
    <property type="protein sequence ID" value="KAE8286541.1"/>
    <property type="molecule type" value="Genomic_DNA"/>
</dbReference>
<dbReference type="Proteomes" id="UP000424527">
    <property type="component" value="Unassembled WGS sequence"/>
</dbReference>
<dbReference type="AlphaFoldDB" id="A0A6G0I5I7"/>
<reference evidence="3 4" key="1">
    <citation type="submission" date="2019-07" db="EMBL/GenBank/DDBJ databases">
        <title>Chromosome genome assembly for large yellow croaker.</title>
        <authorList>
            <person name="Xiao S."/>
        </authorList>
    </citation>
    <scope>NUCLEOTIDE SEQUENCE [LARGE SCALE GENOMIC DNA]</scope>
    <source>
        <strain evidence="3">JMULYC20181020</strain>
        <tissue evidence="3">Muscle</tissue>
    </source>
</reference>
<evidence type="ECO:0000313" key="3">
    <source>
        <dbReference type="EMBL" id="KAE8286541.1"/>
    </source>
</evidence>
<evidence type="ECO:0000256" key="1">
    <source>
        <dbReference type="ARBA" id="ARBA00005627"/>
    </source>
</evidence>
<feature type="compositionally biased region" description="Basic and acidic residues" evidence="2">
    <location>
        <begin position="9"/>
        <end position="18"/>
    </location>
</feature>
<accession>A0A6G0I5I7</accession>
<protein>
    <submittedName>
        <fullName evidence="3">Centromere protein J</fullName>
    </submittedName>
</protein>
<dbReference type="GO" id="GO:0061511">
    <property type="term" value="P:centriole elongation"/>
    <property type="evidence" value="ECO:0007669"/>
    <property type="project" value="TreeGrafter"/>
</dbReference>
<feature type="region of interest" description="Disordered" evidence="2">
    <location>
        <begin position="1"/>
        <end position="27"/>
    </location>
</feature>
<organism evidence="3 4">
    <name type="scientific">Larimichthys crocea</name>
    <name type="common">Large yellow croaker</name>
    <name type="synonym">Pseudosciaena crocea</name>
    <dbReference type="NCBI Taxonomy" id="215358"/>
    <lineage>
        <taxon>Eukaryota</taxon>
        <taxon>Metazoa</taxon>
        <taxon>Chordata</taxon>
        <taxon>Craniata</taxon>
        <taxon>Vertebrata</taxon>
        <taxon>Euteleostomi</taxon>
        <taxon>Actinopterygii</taxon>
        <taxon>Neopterygii</taxon>
        <taxon>Teleostei</taxon>
        <taxon>Neoteleostei</taxon>
        <taxon>Acanthomorphata</taxon>
        <taxon>Eupercaria</taxon>
        <taxon>Sciaenidae</taxon>
        <taxon>Larimichthys</taxon>
    </lineage>
</organism>
<keyword evidence="4" id="KW-1185">Reference proteome</keyword>
<sequence>MSAEIPVQRTDRRTRVDSDQSPGPAVVEHQEDRPMYLHCLLSPDGVISIGQHQDAEAVNTVTQSTQHVLDHPHEVVQQQIEQIHQVLQEQSRLLTLLGRGLTFPACVPTWWIGMTPVLTHKQPVFPESSPPPDRRMPEKQPVLTCPGQDSLTTEQRHFSTITETDQTVHRDGDQDPDSPANPEDRSAVVTNQPLGECVEEQLEAHELSEPKELQNLSGTMTKRCYFLLEGELVSKIDSNDLKITEQQEVQGRASLSQQQPSRKLTSGIQRSSSAPSMVFKDEGTQLETFQLLTFQSEHGRENFCSASCNPQTPQYSQRNTQTEIQAVGRSQEQPQPHLPQPDTAPFQITPIADLSITEGEENVCQLHERNKSKVKSHLDKDESSDNLHSERRNAELINHSSSRRPLFACLSERKGLQDFHSESKPEENYATKIQQLKEDQRLGSGLRSQEESNRDDVSSAEPQLFLKTSGAESRTKHLRNHSEETRNQEHLTSSDCRWLADRGGQKMLQVNSLKPQSDVTKMAPTSWGFHREQVDQKRCRDSILSDRDERQTMRGQHSLHKVGSGDVQVLRQQVEALQQQFKQRESDWSVVRCQLDELMRENSELRKKLTITPQCCPVVGRCTAQTHTVNQEGQTQVEPRLSHGCTLVDNGTRTGMSKTVTLFNGDIKHVLEDGKVVYYYAGSQITQTTYPSGLVVLHFPNKQIEKRHPGGKREILFPDQTIKYLEPDGSERTIFPDGTIVHLSP</sequence>
<evidence type="ECO:0000313" key="4">
    <source>
        <dbReference type="Proteomes" id="UP000424527"/>
    </source>
</evidence>
<feature type="compositionally biased region" description="Basic and acidic residues" evidence="2">
    <location>
        <begin position="369"/>
        <end position="394"/>
    </location>
</feature>
<dbReference type="InterPro" id="IPR047002">
    <property type="entry name" value="Tcp10_C_sf"/>
</dbReference>
<dbReference type="GO" id="GO:0005813">
    <property type="term" value="C:centrosome"/>
    <property type="evidence" value="ECO:0007669"/>
    <property type="project" value="TreeGrafter"/>
</dbReference>
<feature type="region of interest" description="Disordered" evidence="2">
    <location>
        <begin position="327"/>
        <end position="346"/>
    </location>
</feature>
<feature type="region of interest" description="Disordered" evidence="2">
    <location>
        <begin position="369"/>
        <end position="398"/>
    </location>
</feature>
<feature type="region of interest" description="Disordered" evidence="2">
    <location>
        <begin position="123"/>
        <end position="187"/>
    </location>
</feature>
<dbReference type="Gene3D" id="2.60.450.20">
    <property type="match status" value="1"/>
</dbReference>
<comment type="caution">
    <text evidence="3">The sequence shown here is derived from an EMBL/GenBank/DDBJ whole genome shotgun (WGS) entry which is preliminary data.</text>
</comment>
<proteinExistence type="inferred from homology"/>
<feature type="compositionally biased region" description="Basic and acidic residues" evidence="2">
    <location>
        <begin position="480"/>
        <end position="489"/>
    </location>
</feature>
<gene>
    <name evidence="3" type="ORF">D5F01_LYC14476</name>
</gene>
<evidence type="ECO:0000256" key="2">
    <source>
        <dbReference type="SAM" id="MobiDB-lite"/>
    </source>
</evidence>
<name>A0A6G0I5I7_LARCR</name>
<dbReference type="InterPro" id="IPR026581">
    <property type="entry name" value="TCP10L/CENPJ"/>
</dbReference>
<dbReference type="GO" id="GO:0015631">
    <property type="term" value="F:tubulin binding"/>
    <property type="evidence" value="ECO:0007669"/>
    <property type="project" value="TreeGrafter"/>
</dbReference>
<dbReference type="GO" id="GO:0005814">
    <property type="term" value="C:centriole"/>
    <property type="evidence" value="ECO:0007669"/>
    <property type="project" value="TreeGrafter"/>
</dbReference>
<feature type="compositionally biased region" description="Polar residues" evidence="2">
    <location>
        <begin position="147"/>
        <end position="165"/>
    </location>
</feature>